<name>A0A5J4UCZ5_9EUKA</name>
<evidence type="ECO:0000313" key="3">
    <source>
        <dbReference type="EMBL" id="KAA6367791.1"/>
    </source>
</evidence>
<dbReference type="Proteomes" id="UP000324800">
    <property type="component" value="Unassembled WGS sequence"/>
</dbReference>
<dbReference type="InterPro" id="IPR007122">
    <property type="entry name" value="Villin/Gelsolin"/>
</dbReference>
<proteinExistence type="predicted"/>
<dbReference type="GO" id="GO:0051016">
    <property type="term" value="P:barbed-end actin filament capping"/>
    <property type="evidence" value="ECO:0007669"/>
    <property type="project" value="TreeGrafter"/>
</dbReference>
<dbReference type="EMBL" id="SNRW01017972">
    <property type="protein sequence ID" value="KAA6367791.1"/>
    <property type="molecule type" value="Genomic_DNA"/>
</dbReference>
<protein>
    <submittedName>
        <fullName evidence="3">Putative actin-binding protein fragmin P</fullName>
    </submittedName>
</protein>
<dbReference type="InterPro" id="IPR007123">
    <property type="entry name" value="Gelsolin-like_dom"/>
</dbReference>
<dbReference type="GO" id="GO:0015629">
    <property type="term" value="C:actin cytoskeleton"/>
    <property type="evidence" value="ECO:0007669"/>
    <property type="project" value="TreeGrafter"/>
</dbReference>
<dbReference type="OrthoDB" id="6375767at2759"/>
<gene>
    <name evidence="3" type="ORF">EZS28_036682</name>
</gene>
<dbReference type="AlphaFoldDB" id="A0A5J4UCZ5"/>
<comment type="caution">
    <text evidence="3">The sequence shown here is derived from an EMBL/GenBank/DDBJ whole genome shotgun (WGS) entry which is preliminary data.</text>
</comment>
<dbReference type="SMART" id="SM00262">
    <property type="entry name" value="GEL"/>
    <property type="match status" value="2"/>
</dbReference>
<feature type="domain" description="Gelsolin-like" evidence="2">
    <location>
        <begin position="26"/>
        <end position="107"/>
    </location>
</feature>
<dbReference type="SUPFAM" id="SSF55753">
    <property type="entry name" value="Actin depolymerizing proteins"/>
    <property type="match status" value="2"/>
</dbReference>
<dbReference type="PANTHER" id="PTHR11977:SF51">
    <property type="entry name" value="PROTEIN FLIGHTLESS-1 HOMOLOG"/>
    <property type="match status" value="1"/>
</dbReference>
<dbReference type="GO" id="GO:0051015">
    <property type="term" value="F:actin filament binding"/>
    <property type="evidence" value="ECO:0007669"/>
    <property type="project" value="InterPro"/>
</dbReference>
<evidence type="ECO:0000259" key="2">
    <source>
        <dbReference type="Pfam" id="PF00626"/>
    </source>
</evidence>
<dbReference type="InterPro" id="IPR029006">
    <property type="entry name" value="ADF-H/Gelsolin-like_dom_sf"/>
</dbReference>
<dbReference type="GO" id="GO:0005737">
    <property type="term" value="C:cytoplasm"/>
    <property type="evidence" value="ECO:0007669"/>
    <property type="project" value="TreeGrafter"/>
</dbReference>
<dbReference type="Pfam" id="PF00626">
    <property type="entry name" value="Gelsolin"/>
    <property type="match status" value="2"/>
</dbReference>
<sequence>MAEIKDEAFEGVGLEGGLEIWRIEKFKLNKIDKSEHGRFNKGDSYLILQTRQSGRSLNHEIFFWIGSTSTKDEFASVAYKAVELDNVFGGACVQHREVQDAESKQFLSLFHETGFQIVDADIESGFRQIKAEDYDAKLLHVKGVRNVRVRRVNLLASSLNHGDVFILDCGRYIYLWLGAKASKPEKAKGFDVANKILREWTKDNAFLQLLEDGRTD</sequence>
<organism evidence="3 4">
    <name type="scientific">Streblomastix strix</name>
    <dbReference type="NCBI Taxonomy" id="222440"/>
    <lineage>
        <taxon>Eukaryota</taxon>
        <taxon>Metamonada</taxon>
        <taxon>Preaxostyla</taxon>
        <taxon>Oxymonadida</taxon>
        <taxon>Streblomastigidae</taxon>
        <taxon>Streblomastix</taxon>
    </lineage>
</organism>
<dbReference type="CDD" id="cd11290">
    <property type="entry name" value="gelsolin_S1_like"/>
    <property type="match status" value="1"/>
</dbReference>
<dbReference type="GO" id="GO:0008154">
    <property type="term" value="P:actin polymerization or depolymerization"/>
    <property type="evidence" value="ECO:0007669"/>
    <property type="project" value="TreeGrafter"/>
</dbReference>
<dbReference type="GO" id="GO:0051014">
    <property type="term" value="P:actin filament severing"/>
    <property type="evidence" value="ECO:0007669"/>
    <property type="project" value="TreeGrafter"/>
</dbReference>
<dbReference type="GO" id="GO:0005546">
    <property type="term" value="F:phosphatidylinositol-4,5-bisphosphate binding"/>
    <property type="evidence" value="ECO:0007669"/>
    <property type="project" value="TreeGrafter"/>
</dbReference>
<keyword evidence="1" id="KW-0677">Repeat</keyword>
<reference evidence="3 4" key="1">
    <citation type="submission" date="2019-03" db="EMBL/GenBank/DDBJ databases">
        <title>Single cell metagenomics reveals metabolic interactions within the superorganism composed of flagellate Streblomastix strix and complex community of Bacteroidetes bacteria on its surface.</title>
        <authorList>
            <person name="Treitli S.C."/>
            <person name="Kolisko M."/>
            <person name="Husnik F."/>
            <person name="Keeling P."/>
            <person name="Hampl V."/>
        </authorList>
    </citation>
    <scope>NUCLEOTIDE SEQUENCE [LARGE SCALE GENOMIC DNA]</scope>
    <source>
        <strain evidence="3">ST1C</strain>
    </source>
</reference>
<feature type="domain" description="Gelsolin-like" evidence="2">
    <location>
        <begin position="146"/>
        <end position="197"/>
    </location>
</feature>
<feature type="non-terminal residue" evidence="3">
    <location>
        <position position="216"/>
    </location>
</feature>
<evidence type="ECO:0000256" key="1">
    <source>
        <dbReference type="ARBA" id="ARBA00022737"/>
    </source>
</evidence>
<dbReference type="Gene3D" id="3.40.20.10">
    <property type="entry name" value="Severin"/>
    <property type="match status" value="2"/>
</dbReference>
<evidence type="ECO:0000313" key="4">
    <source>
        <dbReference type="Proteomes" id="UP000324800"/>
    </source>
</evidence>
<accession>A0A5J4UCZ5</accession>
<dbReference type="PANTHER" id="PTHR11977">
    <property type="entry name" value="VILLIN"/>
    <property type="match status" value="1"/>
</dbReference>
<dbReference type="PRINTS" id="PR00597">
    <property type="entry name" value="GELSOLIN"/>
</dbReference>